<evidence type="ECO:0000313" key="4">
    <source>
        <dbReference type="Proteomes" id="UP000680670"/>
    </source>
</evidence>
<proteinExistence type="predicted"/>
<name>A0A429XC50_SIMTE</name>
<sequence length="92" mass="11078">MNIEEAVHYSDLYFVNYCFEKYGINRGIYNTIDSWFYEQGMDNILERRKNIILFLEYIQKDRYENKPRVKFGSGGLKVKLNNFLYPKGEMAI</sequence>
<dbReference type="Proteomes" id="UP000287296">
    <property type="component" value="Unassembled WGS sequence"/>
</dbReference>
<dbReference type="Proteomes" id="UP000680670">
    <property type="component" value="Unassembled WGS sequence"/>
</dbReference>
<reference evidence="2 3" key="1">
    <citation type="submission" date="2018-12" db="EMBL/GenBank/DDBJ databases">
        <authorList>
            <person name="Sun L."/>
            <person name="Chen Z."/>
        </authorList>
    </citation>
    <scope>NUCLEOTIDE SEQUENCE [LARGE SCALE GENOMIC DNA]</scope>
    <source>
        <strain evidence="2 3">LMG 29736</strain>
    </source>
</reference>
<dbReference type="AlphaFoldDB" id="A0A429XC50"/>
<comment type="caution">
    <text evidence="2">The sequence shown here is derived from an EMBL/GenBank/DDBJ whole genome shotgun (WGS) entry which is preliminary data.</text>
</comment>
<protein>
    <submittedName>
        <fullName evidence="2">Uncharacterized protein</fullName>
    </submittedName>
</protein>
<evidence type="ECO:0000313" key="3">
    <source>
        <dbReference type="Proteomes" id="UP000287296"/>
    </source>
</evidence>
<accession>A0A429XC50</accession>
<evidence type="ECO:0000313" key="2">
    <source>
        <dbReference type="EMBL" id="RST61035.1"/>
    </source>
</evidence>
<evidence type="ECO:0000313" key="1">
    <source>
        <dbReference type="EMBL" id="GIN97675.1"/>
    </source>
</evidence>
<keyword evidence="4" id="KW-1185">Reference proteome</keyword>
<reference evidence="1 4" key="2">
    <citation type="submission" date="2021-03" db="EMBL/GenBank/DDBJ databases">
        <title>Antimicrobial resistance genes in bacteria isolated from Japanese honey, and their potential for conferring macrolide and lincosamide resistance in the American foulbrood pathogen Paenibacillus larvae.</title>
        <authorList>
            <person name="Okamoto M."/>
            <person name="Kumagai M."/>
            <person name="Kanamori H."/>
            <person name="Takamatsu D."/>
        </authorList>
    </citation>
    <scope>NUCLEOTIDE SEQUENCE [LARGE SCALE GENOMIC DNA]</scope>
    <source>
        <strain evidence="1 4">J6TS1</strain>
    </source>
</reference>
<dbReference type="OrthoDB" id="2889790at2"/>
<organism evidence="2 3">
    <name type="scientific">Siminovitchia terrae</name>
    <name type="common">Bacillus terrae</name>
    <dbReference type="NCBI Taxonomy" id="1914933"/>
    <lineage>
        <taxon>Bacteria</taxon>
        <taxon>Bacillati</taxon>
        <taxon>Bacillota</taxon>
        <taxon>Bacilli</taxon>
        <taxon>Bacillales</taxon>
        <taxon>Bacillaceae</taxon>
        <taxon>Siminovitchia</taxon>
    </lineage>
</organism>
<gene>
    <name evidence="2" type="ORF">D5F11_002985</name>
    <name evidence="1" type="ORF">J6TS1_35450</name>
</gene>
<dbReference type="EMBL" id="QYTW02000002">
    <property type="protein sequence ID" value="RST61035.1"/>
    <property type="molecule type" value="Genomic_DNA"/>
</dbReference>
<dbReference type="RefSeq" id="WP_120114782.1">
    <property type="nucleotide sequence ID" value="NZ_BORJ01000010.1"/>
</dbReference>
<dbReference type="EMBL" id="BORJ01000010">
    <property type="protein sequence ID" value="GIN97675.1"/>
    <property type="molecule type" value="Genomic_DNA"/>
</dbReference>